<gene>
    <name evidence="9" type="ORF">GCM10012284_02970</name>
</gene>
<reference evidence="9" key="2">
    <citation type="submission" date="2020-09" db="EMBL/GenBank/DDBJ databases">
        <authorList>
            <person name="Sun Q."/>
            <person name="Zhou Y."/>
        </authorList>
    </citation>
    <scope>NUCLEOTIDE SEQUENCE</scope>
    <source>
        <strain evidence="9">CGMCC 4.7299</strain>
    </source>
</reference>
<dbReference type="EC" id="2.1.2.9" evidence="3"/>
<evidence type="ECO:0000256" key="3">
    <source>
        <dbReference type="ARBA" id="ARBA00012261"/>
    </source>
</evidence>
<dbReference type="InterPro" id="IPR037022">
    <property type="entry name" value="Formyl_trans_C_sf"/>
</dbReference>
<comment type="caution">
    <text evidence="9">The sequence shown here is derived from an EMBL/GenBank/DDBJ whole genome shotgun (WGS) entry which is preliminary data.</text>
</comment>
<dbReference type="InterPro" id="IPR005793">
    <property type="entry name" value="Formyl_trans_C"/>
</dbReference>
<evidence type="ECO:0000256" key="2">
    <source>
        <dbReference type="ARBA" id="ARBA00010699"/>
    </source>
</evidence>
<comment type="function">
    <text evidence="1">Attaches a formyl group to the free amino group of methionyl-tRNA(fMet). The formyl group appears to play a dual role in the initiator identity of N-formylmethionyl-tRNA by promoting its recognition by IF2 and preventing the misappropriation of this tRNA by the elongation apparatus.</text>
</comment>
<protein>
    <recommendedName>
        <fullName evidence="4">Methionyl-tRNA formyltransferase</fullName>
        <ecNumber evidence="3">2.1.2.9</ecNumber>
    </recommendedName>
</protein>
<keyword evidence="6" id="KW-0648">Protein biosynthesis</keyword>
<accession>A0A8J3BT96</accession>
<comment type="catalytic activity">
    <reaction evidence="7">
        <text>L-methionyl-tRNA(fMet) + (6R)-10-formyltetrahydrofolate = N-formyl-L-methionyl-tRNA(fMet) + (6S)-5,6,7,8-tetrahydrofolate + H(+)</text>
        <dbReference type="Rhea" id="RHEA:24380"/>
        <dbReference type="Rhea" id="RHEA-COMP:9952"/>
        <dbReference type="Rhea" id="RHEA-COMP:9953"/>
        <dbReference type="ChEBI" id="CHEBI:15378"/>
        <dbReference type="ChEBI" id="CHEBI:57453"/>
        <dbReference type="ChEBI" id="CHEBI:78530"/>
        <dbReference type="ChEBI" id="CHEBI:78844"/>
        <dbReference type="ChEBI" id="CHEBI:195366"/>
        <dbReference type="EC" id="2.1.2.9"/>
    </reaction>
</comment>
<dbReference type="InterPro" id="IPR044135">
    <property type="entry name" value="Met-tRNA-FMT_C"/>
</dbReference>
<evidence type="ECO:0000259" key="8">
    <source>
        <dbReference type="Pfam" id="PF02911"/>
    </source>
</evidence>
<evidence type="ECO:0000256" key="5">
    <source>
        <dbReference type="ARBA" id="ARBA00022679"/>
    </source>
</evidence>
<dbReference type="Gene3D" id="3.10.25.10">
    <property type="entry name" value="Formyl transferase, C-terminal domain"/>
    <property type="match status" value="1"/>
</dbReference>
<evidence type="ECO:0000256" key="7">
    <source>
        <dbReference type="ARBA" id="ARBA00048558"/>
    </source>
</evidence>
<organism evidence="9 10">
    <name type="scientific">Mangrovihabitans endophyticus</name>
    <dbReference type="NCBI Taxonomy" id="1751298"/>
    <lineage>
        <taxon>Bacteria</taxon>
        <taxon>Bacillati</taxon>
        <taxon>Actinomycetota</taxon>
        <taxon>Actinomycetes</taxon>
        <taxon>Micromonosporales</taxon>
        <taxon>Micromonosporaceae</taxon>
        <taxon>Mangrovihabitans</taxon>
    </lineage>
</organism>
<name>A0A8J3BT96_9ACTN</name>
<sequence>MSTLVFCGGLSGLALLAALRRHHAANEFTAAVFDPATVRVARTQSWLDGTEILDGTTGRHRNFSRAVALFWPGPDTDFTGLPVVEVQAAGGGTERAADPLPWALAAGLPSFDLRLRLGVIGECGHDVAVAPGAGLPEVADAAAGVLLPCLDKPCKTASATSRIAARGRLPLHTRIDWNAPIGRIIGLVQACAWPVPGAWTTWRGVRLHISSASVGEDPGGPCPPGTVLDASPSGLLVAHAAGTVRLSGLRDVIGSIGPGTIEPGDVLGVGAEDVSRLERRVRDLECVVMRLAEGVDFL</sequence>
<dbReference type="SUPFAM" id="SSF50486">
    <property type="entry name" value="FMT C-terminal domain-like"/>
    <property type="match status" value="1"/>
</dbReference>
<dbReference type="RefSeq" id="WP_189077175.1">
    <property type="nucleotide sequence ID" value="NZ_BMMX01000001.1"/>
</dbReference>
<evidence type="ECO:0000313" key="9">
    <source>
        <dbReference type="EMBL" id="GGK72591.1"/>
    </source>
</evidence>
<dbReference type="InterPro" id="IPR011034">
    <property type="entry name" value="Formyl_transferase-like_C_sf"/>
</dbReference>
<proteinExistence type="inferred from homology"/>
<dbReference type="CDD" id="cd08704">
    <property type="entry name" value="Met_tRNA_FMT_C"/>
    <property type="match status" value="1"/>
</dbReference>
<dbReference type="GO" id="GO:0004479">
    <property type="term" value="F:methionyl-tRNA formyltransferase activity"/>
    <property type="evidence" value="ECO:0007669"/>
    <property type="project" value="UniProtKB-EC"/>
</dbReference>
<evidence type="ECO:0000313" key="10">
    <source>
        <dbReference type="Proteomes" id="UP000656042"/>
    </source>
</evidence>
<dbReference type="Pfam" id="PF02911">
    <property type="entry name" value="Formyl_trans_C"/>
    <property type="match status" value="1"/>
</dbReference>
<dbReference type="Proteomes" id="UP000656042">
    <property type="component" value="Unassembled WGS sequence"/>
</dbReference>
<dbReference type="EMBL" id="BMMX01000001">
    <property type="protein sequence ID" value="GGK72591.1"/>
    <property type="molecule type" value="Genomic_DNA"/>
</dbReference>
<evidence type="ECO:0000256" key="6">
    <source>
        <dbReference type="ARBA" id="ARBA00022917"/>
    </source>
</evidence>
<comment type="similarity">
    <text evidence="2">Belongs to the Fmt family.</text>
</comment>
<reference evidence="9" key="1">
    <citation type="journal article" date="2014" name="Int. J. Syst. Evol. Microbiol.">
        <title>Complete genome sequence of Corynebacterium casei LMG S-19264T (=DSM 44701T), isolated from a smear-ripened cheese.</title>
        <authorList>
            <consortium name="US DOE Joint Genome Institute (JGI-PGF)"/>
            <person name="Walter F."/>
            <person name="Albersmeier A."/>
            <person name="Kalinowski J."/>
            <person name="Ruckert C."/>
        </authorList>
    </citation>
    <scope>NUCLEOTIDE SEQUENCE</scope>
    <source>
        <strain evidence="9">CGMCC 4.7299</strain>
    </source>
</reference>
<dbReference type="AlphaFoldDB" id="A0A8J3BT96"/>
<keyword evidence="10" id="KW-1185">Reference proteome</keyword>
<feature type="domain" description="Formyl transferase C-terminal" evidence="8">
    <location>
        <begin position="173"/>
        <end position="249"/>
    </location>
</feature>
<keyword evidence="5" id="KW-0808">Transferase</keyword>
<evidence type="ECO:0000256" key="4">
    <source>
        <dbReference type="ARBA" id="ARBA00016014"/>
    </source>
</evidence>
<evidence type="ECO:0000256" key="1">
    <source>
        <dbReference type="ARBA" id="ARBA00002606"/>
    </source>
</evidence>